<comment type="caution">
    <text evidence="1">The sequence shown here is derived from an EMBL/GenBank/DDBJ whole genome shotgun (WGS) entry which is preliminary data.</text>
</comment>
<evidence type="ECO:0000313" key="1">
    <source>
        <dbReference type="EMBL" id="MDY6486835.1"/>
    </source>
</evidence>
<organism evidence="1 2">
    <name type="scientific">Acinetobacter faecalis</name>
    <dbReference type="NCBI Taxonomy" id="2665161"/>
    <lineage>
        <taxon>Bacteria</taxon>
        <taxon>Pseudomonadati</taxon>
        <taxon>Pseudomonadota</taxon>
        <taxon>Gammaproteobacteria</taxon>
        <taxon>Moraxellales</taxon>
        <taxon>Moraxellaceae</taxon>
        <taxon>Acinetobacter</taxon>
    </lineage>
</organism>
<dbReference type="EMBL" id="JAXHPL010000027">
    <property type="protein sequence ID" value="MDY6486835.1"/>
    <property type="molecule type" value="Genomic_DNA"/>
</dbReference>
<sequence>MMMKLLFEIIEQHSGERRLKPSLSYEKISICDKLWRLNKIDLTLSAHHVL</sequence>
<dbReference type="Proteomes" id="UP001278995">
    <property type="component" value="Unassembled WGS sequence"/>
</dbReference>
<dbReference type="RefSeq" id="WP_171501355.1">
    <property type="nucleotide sequence ID" value="NZ_JAXHPD010000002.1"/>
</dbReference>
<evidence type="ECO:0000313" key="2">
    <source>
        <dbReference type="Proteomes" id="UP001278995"/>
    </source>
</evidence>
<name>A0AB35UWQ9_9GAMM</name>
<protein>
    <submittedName>
        <fullName evidence="1">Uncharacterized protein</fullName>
    </submittedName>
</protein>
<accession>A0AB35UWQ9</accession>
<proteinExistence type="predicted"/>
<gene>
    <name evidence="1" type="ORF">SKM51_06410</name>
</gene>
<reference evidence="1 2" key="1">
    <citation type="submission" date="2023-11" db="EMBL/GenBank/DDBJ databases">
        <title>The common occurrence of Acinetobacte faecalis in cattle feces and its emended description.</title>
        <authorList>
            <person name="Kyselkova M."/>
            <person name="Xanthopoulou K."/>
            <person name="Shestivska V."/>
            <person name="Spanelova P."/>
            <person name="Maixnerova M."/>
            <person name="Higgins P.G."/>
            <person name="Nemec A."/>
        </authorList>
    </citation>
    <scope>NUCLEOTIDE SEQUENCE [LARGE SCALE GENOMIC DNA]</scope>
    <source>
        <strain evidence="1 2">ANC 7483</strain>
    </source>
</reference>
<dbReference type="AlphaFoldDB" id="A0AB35UWQ9"/>